<proteinExistence type="predicted"/>
<evidence type="ECO:0000313" key="2">
    <source>
        <dbReference type="Proteomes" id="UP000668572"/>
    </source>
</evidence>
<name>A0A8I1XLH8_XANMN</name>
<reference evidence="1" key="1">
    <citation type="submission" date="2021-03" db="EMBL/GenBank/DDBJ databases">
        <title>Molecular characterization of Xanthomonas species pathogenic on Araceae and the development of a triplex TaqMan assay for detection of X. phaseoli pv. dieffenbachiae.</title>
        <authorList>
            <person name="Van Der Wolf J."/>
            <person name="Krijger M."/>
            <person name="Mendes O."/>
            <person name="Brankovics B."/>
            <person name="Bonants P."/>
            <person name="Meekes E."/>
        </authorList>
    </citation>
    <scope>NUCLEOTIDE SEQUENCE</scope>
    <source>
        <strain evidence="1">NBC1264</strain>
    </source>
</reference>
<protein>
    <submittedName>
        <fullName evidence="1">Uncharacterized protein</fullName>
    </submittedName>
</protein>
<dbReference type="Proteomes" id="UP000668572">
    <property type="component" value="Unassembled WGS sequence"/>
</dbReference>
<gene>
    <name evidence="1" type="ORF">J7405_06555</name>
</gene>
<dbReference type="EMBL" id="JAGHXW010000021">
    <property type="protein sequence ID" value="MBO9759212.1"/>
    <property type="molecule type" value="Genomic_DNA"/>
</dbReference>
<comment type="caution">
    <text evidence="1">The sequence shown here is derived from an EMBL/GenBank/DDBJ whole genome shotgun (WGS) entry which is preliminary data.</text>
</comment>
<evidence type="ECO:0000313" key="1">
    <source>
        <dbReference type="EMBL" id="MBO9759212.1"/>
    </source>
</evidence>
<accession>A0A8I1XLH8</accession>
<organism evidence="1 2">
    <name type="scientific">Xanthomonas manihotis</name>
    <dbReference type="NCBI Taxonomy" id="43353"/>
    <lineage>
        <taxon>Bacteria</taxon>
        <taxon>Pseudomonadati</taxon>
        <taxon>Pseudomonadota</taxon>
        <taxon>Gammaproteobacteria</taxon>
        <taxon>Lysobacterales</taxon>
        <taxon>Lysobacteraceae</taxon>
        <taxon>Xanthomonas</taxon>
    </lineage>
</organism>
<sequence>MRIASPVEQPEHVSRGILGIPFYWYGEHAIATQETTCAAAHGDLPAPVCMHIGEYEQARYRQTTTASSTAEHGACVAGAWRSVVASHA</sequence>
<dbReference type="AlphaFoldDB" id="A0A8I1XLH8"/>